<keyword evidence="2" id="KW-1185">Reference proteome</keyword>
<dbReference type="RefSeq" id="WP_169587113.1">
    <property type="nucleotide sequence ID" value="NZ_JABBGK010000001.1"/>
</dbReference>
<dbReference type="EMBL" id="JABBGK010000001">
    <property type="protein sequence ID" value="NML73083.1"/>
    <property type="molecule type" value="Genomic_DNA"/>
</dbReference>
<dbReference type="AlphaFoldDB" id="A0A7Y0ATB4"/>
<accession>A0A7Y0ATB4</accession>
<evidence type="ECO:0000313" key="2">
    <source>
        <dbReference type="Proteomes" id="UP000541470"/>
    </source>
</evidence>
<organism evidence="1 2">
    <name type="scientific">Rhizobium terricola</name>
    <dbReference type="NCBI Taxonomy" id="2728849"/>
    <lineage>
        <taxon>Bacteria</taxon>
        <taxon>Pseudomonadati</taxon>
        <taxon>Pseudomonadota</taxon>
        <taxon>Alphaproteobacteria</taxon>
        <taxon>Hyphomicrobiales</taxon>
        <taxon>Rhizobiaceae</taxon>
        <taxon>Rhizobium/Agrobacterium group</taxon>
        <taxon>Rhizobium</taxon>
    </lineage>
</organism>
<reference evidence="1 2" key="1">
    <citation type="submission" date="2020-04" db="EMBL/GenBank/DDBJ databases">
        <title>Rhizobium sp. S-51 isolated from soil.</title>
        <authorList>
            <person name="Dahal R.H."/>
        </authorList>
    </citation>
    <scope>NUCLEOTIDE SEQUENCE [LARGE SCALE GENOMIC DNA]</scope>
    <source>
        <strain evidence="1 2">S-51</strain>
    </source>
</reference>
<evidence type="ECO:0000313" key="1">
    <source>
        <dbReference type="EMBL" id="NML73083.1"/>
    </source>
</evidence>
<name>A0A7Y0ATB4_9HYPH</name>
<gene>
    <name evidence="1" type="ORF">HHL25_02980</name>
</gene>
<proteinExistence type="predicted"/>
<sequence>MSTLKARLQAARQEKRGLASRVLPLVAFYGREPTLERRRGEFYAAMAKAYGWAEWKQRPGKKEREIGGEPGREGRPAHITRIGIDQAFPVDTNAAPLEFLYTKGLLQTRNDAHGSAYRRLSAGLRFRNLLEGSEICGLRAASFEGAGGGSSTGLQPGEYKMECIRFLSVMRGPESAGGMPADLLSLLEDVVYFDRWTWEGRKGKQRDIMFDEIRKALDRVSVPLRLMTRSGFDQRWHRPAPRA</sequence>
<dbReference type="Proteomes" id="UP000541470">
    <property type="component" value="Unassembled WGS sequence"/>
</dbReference>
<protein>
    <submittedName>
        <fullName evidence="1">Uncharacterized protein</fullName>
    </submittedName>
</protein>
<comment type="caution">
    <text evidence="1">The sequence shown here is derived from an EMBL/GenBank/DDBJ whole genome shotgun (WGS) entry which is preliminary data.</text>
</comment>